<evidence type="ECO:0000313" key="1">
    <source>
        <dbReference type="EMBL" id="KAH0615854.1"/>
    </source>
</evidence>
<reference evidence="1 2" key="1">
    <citation type="journal article" date="2022" name="Gigascience">
        <title>A chromosome-level genome assembly and annotation of the desert horned lizard, Phrynosoma platyrhinos, provides insight into chromosomal rearrangements among reptiles.</title>
        <authorList>
            <person name="Koochekian N."/>
            <person name="Ascanio A."/>
            <person name="Farleigh K."/>
            <person name="Card D.C."/>
            <person name="Schield D.R."/>
            <person name="Castoe T.A."/>
            <person name="Jezkova T."/>
        </authorList>
    </citation>
    <scope>NUCLEOTIDE SEQUENCE [LARGE SCALE GENOMIC DNA]</scope>
    <source>
        <strain evidence="1">NK-2021</strain>
    </source>
</reference>
<accession>A0ABQ7SEV5</accession>
<dbReference type="EMBL" id="JAIPUX010005290">
    <property type="protein sequence ID" value="KAH0615854.1"/>
    <property type="molecule type" value="Genomic_DNA"/>
</dbReference>
<comment type="caution">
    <text evidence="1">The sequence shown here is derived from an EMBL/GenBank/DDBJ whole genome shotgun (WGS) entry which is preliminary data.</text>
</comment>
<proteinExistence type="predicted"/>
<name>A0ABQ7SEV5_PHRPL</name>
<gene>
    <name evidence="1" type="ORF">JD844_026441</name>
</gene>
<organism evidence="1 2">
    <name type="scientific">Phrynosoma platyrhinos</name>
    <name type="common">Desert horned lizard</name>
    <dbReference type="NCBI Taxonomy" id="52577"/>
    <lineage>
        <taxon>Eukaryota</taxon>
        <taxon>Metazoa</taxon>
        <taxon>Chordata</taxon>
        <taxon>Craniata</taxon>
        <taxon>Vertebrata</taxon>
        <taxon>Euteleostomi</taxon>
        <taxon>Lepidosauria</taxon>
        <taxon>Squamata</taxon>
        <taxon>Bifurcata</taxon>
        <taxon>Unidentata</taxon>
        <taxon>Episquamata</taxon>
        <taxon>Toxicofera</taxon>
        <taxon>Iguania</taxon>
        <taxon>Phrynosomatidae</taxon>
        <taxon>Phrynosomatinae</taxon>
        <taxon>Phrynosoma</taxon>
    </lineage>
</organism>
<sequence>MHAPHPSPQPIEVSTLSNEECPSSHFWVEKIEQKPTLCTISIAEMPQVSS</sequence>
<keyword evidence="2" id="KW-1185">Reference proteome</keyword>
<protein>
    <submittedName>
        <fullName evidence="1">Uncharacterized protein</fullName>
    </submittedName>
</protein>
<evidence type="ECO:0000313" key="2">
    <source>
        <dbReference type="Proteomes" id="UP000826234"/>
    </source>
</evidence>
<dbReference type="Proteomes" id="UP000826234">
    <property type="component" value="Unassembled WGS sequence"/>
</dbReference>